<dbReference type="Proteomes" id="UP001597525">
    <property type="component" value="Unassembled WGS sequence"/>
</dbReference>
<protein>
    <recommendedName>
        <fullName evidence="3">DUF4852 domain-containing protein</fullName>
    </recommendedName>
</protein>
<evidence type="ECO:0008006" key="3">
    <source>
        <dbReference type="Google" id="ProtNLM"/>
    </source>
</evidence>
<dbReference type="PROSITE" id="PS51257">
    <property type="entry name" value="PROKAR_LIPOPROTEIN"/>
    <property type="match status" value="1"/>
</dbReference>
<dbReference type="RefSeq" id="WP_320184605.1">
    <property type="nucleotide sequence ID" value="NZ_CP138332.1"/>
</dbReference>
<reference evidence="2" key="1">
    <citation type="journal article" date="2019" name="Int. J. Syst. Evol. Microbiol.">
        <title>The Global Catalogue of Microorganisms (GCM) 10K type strain sequencing project: providing services to taxonomists for standard genome sequencing and annotation.</title>
        <authorList>
            <consortium name="The Broad Institute Genomics Platform"/>
            <consortium name="The Broad Institute Genome Sequencing Center for Infectious Disease"/>
            <person name="Wu L."/>
            <person name="Ma J."/>
        </authorList>
    </citation>
    <scope>NUCLEOTIDE SEQUENCE [LARGE SCALE GENOMIC DNA]</scope>
    <source>
        <strain evidence="2">KCTC 22814</strain>
    </source>
</reference>
<sequence>MRKEPRKNAAYKNFIGFALAILMMLSGCTPSSSKQKAFVMDEDIKQLMGGEYVGAWLRKVPYNNKLKQADKDKLIFTNAKQVFPFMNRYYDELEELRMGSDPATDTVVYTTTEVLYQDSVWGDVFVAASLLYDKREVFLDDSYLETGDPFFGGSNAVTDIHRASLYETAILAKTAKYKTGIYKVWTNHRDYLLGFYQQGQLVFEVVVPLLGLDSLASLNKMKEINSNLGLNIPEWEQATVAQLKQTDEPSSFWQDPFVGIYPGEYINLVYLKLKDSALKPQEQPSQGDHSFAYSTDAGEVSLYTTLQKTDMSKEAFVKANESLHSYRFRYQDIFYDEQQQDKFIRGIAKIYIKEGQYLTVHFSYPAKDFEAKKEIHGILRSIYTIG</sequence>
<evidence type="ECO:0000313" key="2">
    <source>
        <dbReference type="Proteomes" id="UP001597525"/>
    </source>
</evidence>
<gene>
    <name evidence="1" type="ORF">ACFS7Y_17110</name>
</gene>
<comment type="caution">
    <text evidence="1">The sequence shown here is derived from an EMBL/GenBank/DDBJ whole genome shotgun (WGS) entry which is preliminary data.</text>
</comment>
<organism evidence="1 2">
    <name type="scientific">Sphingobacterium bambusae</name>
    <dbReference type="NCBI Taxonomy" id="662858"/>
    <lineage>
        <taxon>Bacteria</taxon>
        <taxon>Pseudomonadati</taxon>
        <taxon>Bacteroidota</taxon>
        <taxon>Sphingobacteriia</taxon>
        <taxon>Sphingobacteriales</taxon>
        <taxon>Sphingobacteriaceae</taxon>
        <taxon>Sphingobacterium</taxon>
    </lineage>
</organism>
<name>A0ABW6BM81_9SPHI</name>
<keyword evidence="2" id="KW-1185">Reference proteome</keyword>
<proteinExistence type="predicted"/>
<evidence type="ECO:0000313" key="1">
    <source>
        <dbReference type="EMBL" id="MFD2969116.1"/>
    </source>
</evidence>
<accession>A0ABW6BM81</accession>
<dbReference type="EMBL" id="JBHUPB010000011">
    <property type="protein sequence ID" value="MFD2969116.1"/>
    <property type="molecule type" value="Genomic_DNA"/>
</dbReference>